<evidence type="ECO:0000256" key="3">
    <source>
        <dbReference type="ARBA" id="ARBA00009045"/>
    </source>
</evidence>
<dbReference type="Proteomes" id="UP001497623">
    <property type="component" value="Unassembled WGS sequence"/>
</dbReference>
<comment type="similarity">
    <text evidence="3">Belongs to the peptidase S54 family.</text>
</comment>
<evidence type="ECO:0000256" key="8">
    <source>
        <dbReference type="ARBA" id="ARBA00023136"/>
    </source>
</evidence>
<dbReference type="Pfam" id="PF01694">
    <property type="entry name" value="Rhomboid"/>
    <property type="match status" value="1"/>
</dbReference>
<dbReference type="EC" id="3.4.21.105" evidence="4"/>
<dbReference type="GO" id="GO:0004252">
    <property type="term" value="F:serine-type endopeptidase activity"/>
    <property type="evidence" value="ECO:0007669"/>
    <property type="project" value="InterPro"/>
</dbReference>
<feature type="transmembrane region" description="Helical" evidence="9">
    <location>
        <begin position="78"/>
        <end position="96"/>
    </location>
</feature>
<feature type="non-terminal residue" evidence="11">
    <location>
        <position position="1"/>
    </location>
</feature>
<dbReference type="GO" id="GO:0006465">
    <property type="term" value="P:signal peptide processing"/>
    <property type="evidence" value="ECO:0007669"/>
    <property type="project" value="TreeGrafter"/>
</dbReference>
<dbReference type="InterPro" id="IPR035952">
    <property type="entry name" value="Rhomboid-like_sf"/>
</dbReference>
<dbReference type="Gene3D" id="1.20.1540.10">
    <property type="entry name" value="Rhomboid-like"/>
    <property type="match status" value="1"/>
</dbReference>
<evidence type="ECO:0000256" key="9">
    <source>
        <dbReference type="SAM" id="Phobius"/>
    </source>
</evidence>
<feature type="domain" description="Peptidase S54 rhomboid" evidence="10">
    <location>
        <begin position="184"/>
        <end position="328"/>
    </location>
</feature>
<evidence type="ECO:0000259" key="10">
    <source>
        <dbReference type="Pfam" id="PF01694"/>
    </source>
</evidence>
<dbReference type="SUPFAM" id="SSF144091">
    <property type="entry name" value="Rhomboid-like"/>
    <property type="match status" value="1"/>
</dbReference>
<keyword evidence="7 9" id="KW-1133">Transmembrane helix</keyword>
<evidence type="ECO:0000256" key="6">
    <source>
        <dbReference type="ARBA" id="ARBA00022801"/>
    </source>
</evidence>
<name>A0AAV2QEP4_MEGNR</name>
<dbReference type="AlphaFoldDB" id="A0AAV2QEP4"/>
<feature type="transmembrane region" description="Helical" evidence="9">
    <location>
        <begin position="146"/>
        <end position="161"/>
    </location>
</feature>
<dbReference type="PANTHER" id="PTHR43731">
    <property type="entry name" value="RHOMBOID PROTEASE"/>
    <property type="match status" value="1"/>
</dbReference>
<feature type="transmembrane region" description="Helical" evidence="9">
    <location>
        <begin position="276"/>
        <end position="299"/>
    </location>
</feature>
<evidence type="ECO:0000313" key="11">
    <source>
        <dbReference type="EMBL" id="CAL4077283.1"/>
    </source>
</evidence>
<keyword evidence="8 9" id="KW-0472">Membrane</keyword>
<evidence type="ECO:0000256" key="4">
    <source>
        <dbReference type="ARBA" id="ARBA00013039"/>
    </source>
</evidence>
<dbReference type="PANTHER" id="PTHR43731:SF14">
    <property type="entry name" value="PRESENILIN-ASSOCIATED RHOMBOID-LIKE PROTEIN, MITOCHONDRIAL"/>
    <property type="match status" value="1"/>
</dbReference>
<evidence type="ECO:0000256" key="2">
    <source>
        <dbReference type="ARBA" id="ARBA00004141"/>
    </source>
</evidence>
<reference evidence="11 12" key="1">
    <citation type="submission" date="2024-05" db="EMBL/GenBank/DDBJ databases">
        <authorList>
            <person name="Wallberg A."/>
        </authorList>
    </citation>
    <scope>NUCLEOTIDE SEQUENCE [LARGE SCALE GENOMIC DNA]</scope>
</reference>
<keyword evidence="12" id="KW-1185">Reference proteome</keyword>
<sequence length="358" mass="40215">SKIMTLLSKICSIARYRRQIPYGLHQNNWPGGGLSTNTFSRGIRRNPLGRKGGMNLAPQFSEYNNGNNMGHRLFKSTIFTFGFCGAAFVGATIWQYETYRSKTKLSDWSSWIRNHWNEMDGFEQKQGEFRQVMNKWWSGLNEGEKMFWPLCLLNVFVYGCWQNPAFQRTMLRFFVANPAARAVCWPMLLSTFSHYTILHLGMNMYVLNSFSSGVCGTMGREQFLAMYLSSGVVSSYVSHAFKIAASMPGASLGASGAIMGLLGYFCSVYPNAQLGIVFIPGFSFSADSAIKGIMCLDAVGMAMGWRMFDHAAHLGGAIFGVMYAHIGSQYIWGQREPIMKKWHELRTSLTDNSGKSDR</sequence>
<comment type="caution">
    <text evidence="11">The sequence shown here is derived from an EMBL/GenBank/DDBJ whole genome shotgun (WGS) entry which is preliminary data.</text>
</comment>
<evidence type="ECO:0000313" key="12">
    <source>
        <dbReference type="Proteomes" id="UP001497623"/>
    </source>
</evidence>
<dbReference type="EMBL" id="CAXKWB010005204">
    <property type="protein sequence ID" value="CAL4077283.1"/>
    <property type="molecule type" value="Genomic_DNA"/>
</dbReference>
<proteinExistence type="inferred from homology"/>
<dbReference type="InterPro" id="IPR050925">
    <property type="entry name" value="Rhomboid_protease_S54"/>
</dbReference>
<evidence type="ECO:0000256" key="1">
    <source>
        <dbReference type="ARBA" id="ARBA00000156"/>
    </source>
</evidence>
<keyword evidence="6" id="KW-0378">Hydrolase</keyword>
<gene>
    <name evidence="11" type="ORF">MNOR_LOCUS10369</name>
</gene>
<dbReference type="FunFam" id="1.20.1540.10:FF:000012">
    <property type="entry name" value="Rhomboid family protein"/>
    <property type="match status" value="1"/>
</dbReference>
<organism evidence="11 12">
    <name type="scientific">Meganyctiphanes norvegica</name>
    <name type="common">Northern krill</name>
    <name type="synonym">Thysanopoda norvegica</name>
    <dbReference type="NCBI Taxonomy" id="48144"/>
    <lineage>
        <taxon>Eukaryota</taxon>
        <taxon>Metazoa</taxon>
        <taxon>Ecdysozoa</taxon>
        <taxon>Arthropoda</taxon>
        <taxon>Crustacea</taxon>
        <taxon>Multicrustacea</taxon>
        <taxon>Malacostraca</taxon>
        <taxon>Eumalacostraca</taxon>
        <taxon>Eucarida</taxon>
        <taxon>Euphausiacea</taxon>
        <taxon>Euphausiidae</taxon>
        <taxon>Meganyctiphanes</taxon>
    </lineage>
</organism>
<feature type="transmembrane region" description="Helical" evidence="9">
    <location>
        <begin position="250"/>
        <end position="270"/>
    </location>
</feature>
<keyword evidence="5 9" id="KW-0812">Transmembrane</keyword>
<accession>A0AAV2QEP4</accession>
<evidence type="ECO:0000256" key="5">
    <source>
        <dbReference type="ARBA" id="ARBA00022692"/>
    </source>
</evidence>
<protein>
    <recommendedName>
        <fullName evidence="4">rhomboid protease</fullName>
        <ecNumber evidence="4">3.4.21.105</ecNumber>
    </recommendedName>
</protein>
<comment type="subcellular location">
    <subcellularLocation>
        <location evidence="2">Membrane</location>
        <topology evidence="2">Multi-pass membrane protein</topology>
    </subcellularLocation>
</comment>
<dbReference type="GO" id="GO:0016020">
    <property type="term" value="C:membrane"/>
    <property type="evidence" value="ECO:0007669"/>
    <property type="project" value="UniProtKB-SubCell"/>
</dbReference>
<evidence type="ECO:0000256" key="7">
    <source>
        <dbReference type="ARBA" id="ARBA00022989"/>
    </source>
</evidence>
<dbReference type="InterPro" id="IPR022764">
    <property type="entry name" value="Peptidase_S54_rhomboid_dom"/>
</dbReference>
<comment type="catalytic activity">
    <reaction evidence="1">
        <text>Cleaves type-1 transmembrane domains using a catalytic dyad composed of serine and histidine that are contributed by different transmembrane domains.</text>
        <dbReference type="EC" id="3.4.21.105"/>
    </reaction>
</comment>
<feature type="transmembrane region" description="Helical" evidence="9">
    <location>
        <begin position="182"/>
        <end position="202"/>
    </location>
</feature>
<feature type="transmembrane region" description="Helical" evidence="9">
    <location>
        <begin position="311"/>
        <end position="332"/>
    </location>
</feature>